<keyword evidence="4" id="KW-1185">Reference proteome</keyword>
<keyword evidence="2" id="KW-1133">Transmembrane helix</keyword>
<feature type="transmembrane region" description="Helical" evidence="2">
    <location>
        <begin position="30"/>
        <end position="59"/>
    </location>
</feature>
<protein>
    <submittedName>
        <fullName evidence="3">Uncharacterized protein</fullName>
    </submittedName>
</protein>
<feature type="compositionally biased region" description="Polar residues" evidence="1">
    <location>
        <begin position="150"/>
        <end position="161"/>
    </location>
</feature>
<dbReference type="RefSeq" id="XP_025546807.1">
    <property type="nucleotide sequence ID" value="XM_025697350.1"/>
</dbReference>
<dbReference type="VEuPathDB" id="FungiDB:BO97DRAFT_429149"/>
<keyword evidence="2" id="KW-0812">Transmembrane</keyword>
<proteinExistence type="predicted"/>
<feature type="region of interest" description="Disordered" evidence="1">
    <location>
        <begin position="147"/>
        <end position="171"/>
    </location>
</feature>
<keyword evidence="2" id="KW-0472">Membrane</keyword>
<evidence type="ECO:0000313" key="3">
    <source>
        <dbReference type="EMBL" id="RAL07653.1"/>
    </source>
</evidence>
<sequence>MPLASIARRTRLSHSHVQPLMRSIQKRSHALSLSASVGLALGLLAALMLGVLLTTWVVLRVKRGPGVTLQTLFSRQPIPPVRRPDSDPSDPAVESAKPLNDLPSKDDHTSQDFRRIFNASPRRISRPMSQYEYLNIHEKTADVPTAVRTAPSTDPSSNSGSPFVPMPPIARLGPVRTMSEADIRRGLPPSPLDARTRTIARLAGTAPQEIQPPAFNLPWKEEFYVPDSPEDHIIVLPSPRDLKTFRLTMHA</sequence>
<evidence type="ECO:0000256" key="1">
    <source>
        <dbReference type="SAM" id="MobiDB-lite"/>
    </source>
</evidence>
<evidence type="ECO:0000256" key="2">
    <source>
        <dbReference type="SAM" id="Phobius"/>
    </source>
</evidence>
<dbReference type="Proteomes" id="UP000248961">
    <property type="component" value="Unassembled WGS sequence"/>
</dbReference>
<dbReference type="EMBL" id="KZ824327">
    <property type="protein sequence ID" value="RAL07653.1"/>
    <property type="molecule type" value="Genomic_DNA"/>
</dbReference>
<organism evidence="3 4">
    <name type="scientific">Aspergillus homomorphus (strain CBS 101889)</name>
    <dbReference type="NCBI Taxonomy" id="1450537"/>
    <lineage>
        <taxon>Eukaryota</taxon>
        <taxon>Fungi</taxon>
        <taxon>Dikarya</taxon>
        <taxon>Ascomycota</taxon>
        <taxon>Pezizomycotina</taxon>
        <taxon>Eurotiomycetes</taxon>
        <taxon>Eurotiomycetidae</taxon>
        <taxon>Eurotiales</taxon>
        <taxon>Aspergillaceae</taxon>
        <taxon>Aspergillus</taxon>
        <taxon>Aspergillus subgen. Circumdati</taxon>
    </lineage>
</organism>
<feature type="compositionally biased region" description="Basic and acidic residues" evidence="1">
    <location>
        <begin position="103"/>
        <end position="115"/>
    </location>
</feature>
<reference evidence="3 4" key="1">
    <citation type="submission" date="2018-02" db="EMBL/GenBank/DDBJ databases">
        <title>The genomes of Aspergillus section Nigri reveals drivers in fungal speciation.</title>
        <authorList>
            <consortium name="DOE Joint Genome Institute"/>
            <person name="Vesth T.C."/>
            <person name="Nybo J."/>
            <person name="Theobald S."/>
            <person name="Brandl J."/>
            <person name="Frisvad J.C."/>
            <person name="Nielsen K.F."/>
            <person name="Lyhne E.K."/>
            <person name="Kogle M.E."/>
            <person name="Kuo A."/>
            <person name="Riley R."/>
            <person name="Clum A."/>
            <person name="Nolan M."/>
            <person name="Lipzen A."/>
            <person name="Salamov A."/>
            <person name="Henrissat B."/>
            <person name="Wiebenga A."/>
            <person name="De vries R.P."/>
            <person name="Grigoriev I.V."/>
            <person name="Mortensen U.H."/>
            <person name="Andersen M.R."/>
            <person name="Baker S.E."/>
        </authorList>
    </citation>
    <scope>NUCLEOTIDE SEQUENCE [LARGE SCALE GENOMIC DNA]</scope>
    <source>
        <strain evidence="3 4">CBS 101889</strain>
    </source>
</reference>
<feature type="region of interest" description="Disordered" evidence="1">
    <location>
        <begin position="77"/>
        <end position="119"/>
    </location>
</feature>
<evidence type="ECO:0000313" key="4">
    <source>
        <dbReference type="Proteomes" id="UP000248961"/>
    </source>
</evidence>
<dbReference type="AlphaFoldDB" id="A0A395HJQ4"/>
<gene>
    <name evidence="3" type="ORF">BO97DRAFT_429149</name>
</gene>
<accession>A0A395HJQ4</accession>
<dbReference type="GeneID" id="37201639"/>
<dbReference type="OrthoDB" id="4501818at2759"/>
<name>A0A395HJQ4_ASPHC</name>